<evidence type="ECO:0000256" key="4">
    <source>
        <dbReference type="ARBA" id="ARBA00023027"/>
    </source>
</evidence>
<evidence type="ECO:0000313" key="8">
    <source>
        <dbReference type="EMBL" id="CAH0033313.1"/>
    </source>
</evidence>
<name>A0A9N9YQV2_9HYPO</name>
<evidence type="ECO:0000259" key="7">
    <source>
        <dbReference type="Pfam" id="PF00171"/>
    </source>
</evidence>
<dbReference type="PANTHER" id="PTHR42986">
    <property type="entry name" value="BENZALDEHYDE DEHYDROGENASE YFMT"/>
    <property type="match status" value="1"/>
</dbReference>
<dbReference type="PANTHER" id="PTHR42986:SF1">
    <property type="entry name" value="BENZALDEHYDE DEHYDROGENASE YFMT"/>
    <property type="match status" value="1"/>
</dbReference>
<keyword evidence="3 6" id="KW-0560">Oxidoreductase</keyword>
<dbReference type="InterPro" id="IPR016162">
    <property type="entry name" value="Ald_DH_N"/>
</dbReference>
<dbReference type="CDD" id="cd07105">
    <property type="entry name" value="ALDH_SaliADH"/>
    <property type="match status" value="1"/>
</dbReference>
<organism evidence="8 9">
    <name type="scientific">Clonostachys rhizophaga</name>
    <dbReference type="NCBI Taxonomy" id="160324"/>
    <lineage>
        <taxon>Eukaryota</taxon>
        <taxon>Fungi</taxon>
        <taxon>Dikarya</taxon>
        <taxon>Ascomycota</taxon>
        <taxon>Pezizomycotina</taxon>
        <taxon>Sordariomycetes</taxon>
        <taxon>Hypocreomycetidae</taxon>
        <taxon>Hypocreales</taxon>
        <taxon>Bionectriaceae</taxon>
        <taxon>Clonostachys</taxon>
    </lineage>
</organism>
<dbReference type="InterPro" id="IPR029510">
    <property type="entry name" value="Ald_DH_CS_GLU"/>
</dbReference>
<dbReference type="PROSITE" id="PS00687">
    <property type="entry name" value="ALDEHYDE_DEHYDR_GLU"/>
    <property type="match status" value="1"/>
</dbReference>
<keyword evidence="9" id="KW-1185">Reference proteome</keyword>
<proteinExistence type="inferred from homology"/>
<keyword evidence="4" id="KW-0520">NAD</keyword>
<comment type="caution">
    <text evidence="8">The sequence shown here is derived from an EMBL/GenBank/DDBJ whole genome shotgun (WGS) entry which is preliminary data.</text>
</comment>
<dbReference type="InterPro" id="IPR016163">
    <property type="entry name" value="Ald_DH_C"/>
</dbReference>
<dbReference type="GO" id="GO:0016620">
    <property type="term" value="F:oxidoreductase activity, acting on the aldehyde or oxo group of donors, NAD or NADP as acceptor"/>
    <property type="evidence" value="ECO:0007669"/>
    <property type="project" value="InterPro"/>
</dbReference>
<evidence type="ECO:0000256" key="2">
    <source>
        <dbReference type="ARBA" id="ARBA00022857"/>
    </source>
</evidence>
<gene>
    <name evidence="8" type="ORF">CRHIZ90672A_00008659</name>
</gene>
<feature type="domain" description="Aldehyde dehydrogenase" evidence="7">
    <location>
        <begin position="23"/>
        <end position="486"/>
    </location>
</feature>
<dbReference type="OrthoDB" id="310895at2759"/>
<protein>
    <recommendedName>
        <fullName evidence="7">Aldehyde dehydrogenase domain-containing protein</fullName>
    </recommendedName>
</protein>
<comment type="similarity">
    <text evidence="1 6">Belongs to the aldehyde dehydrogenase family.</text>
</comment>
<accession>A0A9N9YQV2</accession>
<feature type="active site" evidence="5">
    <location>
        <position position="256"/>
    </location>
</feature>
<dbReference type="Pfam" id="PF00171">
    <property type="entry name" value="Aldedh"/>
    <property type="match status" value="1"/>
</dbReference>
<dbReference type="SUPFAM" id="SSF53720">
    <property type="entry name" value="ALDH-like"/>
    <property type="match status" value="1"/>
</dbReference>
<reference evidence="8" key="1">
    <citation type="submission" date="2021-10" db="EMBL/GenBank/DDBJ databases">
        <authorList>
            <person name="Piombo E."/>
        </authorList>
    </citation>
    <scope>NUCLEOTIDE SEQUENCE</scope>
</reference>
<evidence type="ECO:0000256" key="6">
    <source>
        <dbReference type="RuleBase" id="RU003345"/>
    </source>
</evidence>
<evidence type="ECO:0000256" key="3">
    <source>
        <dbReference type="ARBA" id="ARBA00023002"/>
    </source>
</evidence>
<sequence>MENSPPTVSSFGLITGGKDVTVQETFEVYDPVTQKVVHLAPAATEEHAIQAVKDAELAFDTWRDSTPWERRQIFLKAAEILQGRKDELIEAMVRETGAKAVWATFNIQTAIQFVLEGAAIATQVKGEILQSNDKGMLAMVLKEPCGVVLGIAPWNAPIILGIRAFITPLACGNTAILKASESSPYTQYLLVDSFRKAGLPAGVLNYICCPRAAAGTVTEAMVAHPAVQRVNFTGSTAVGRLIAALCAKYLKPAVLELGGKAPMVVLQDADLEEAARAAAFGAMLHQGQICMSTERIIVHKSVSKPFTELLKAKINTYKAAGPSEDATTTLGSLITPAAGQRVERLIKDALAKGARIEAGKLDVRGAVVQPTALGGITKDMDLYFQESFGPVVTLFEFETTQEAISLANDTEYGLVSSVFSNNIAEALAVARKIKSGSCHINGATIHGKLTCGLDEPHLPLGGQKASGYGKFGGTACINEFTEDRVVTIAIPGGKHYPI</sequence>
<dbReference type="Proteomes" id="UP000696573">
    <property type="component" value="Unassembled WGS sequence"/>
</dbReference>
<evidence type="ECO:0000256" key="1">
    <source>
        <dbReference type="ARBA" id="ARBA00009986"/>
    </source>
</evidence>
<dbReference type="Gene3D" id="3.40.605.10">
    <property type="entry name" value="Aldehyde Dehydrogenase, Chain A, domain 1"/>
    <property type="match status" value="1"/>
</dbReference>
<dbReference type="InterPro" id="IPR016161">
    <property type="entry name" value="Ald_DH/histidinol_DH"/>
</dbReference>
<evidence type="ECO:0000256" key="5">
    <source>
        <dbReference type="PROSITE-ProRule" id="PRU10007"/>
    </source>
</evidence>
<keyword evidence="2" id="KW-0521">NADP</keyword>
<dbReference type="InterPro" id="IPR015590">
    <property type="entry name" value="Aldehyde_DH_dom"/>
</dbReference>
<dbReference type="EMBL" id="CABFNQ020000747">
    <property type="protein sequence ID" value="CAH0033313.1"/>
    <property type="molecule type" value="Genomic_DNA"/>
</dbReference>
<dbReference type="Gene3D" id="3.40.309.10">
    <property type="entry name" value="Aldehyde Dehydrogenase, Chain A, domain 2"/>
    <property type="match status" value="1"/>
</dbReference>
<dbReference type="AlphaFoldDB" id="A0A9N9YQV2"/>
<evidence type="ECO:0000313" key="9">
    <source>
        <dbReference type="Proteomes" id="UP000696573"/>
    </source>
</evidence>
<dbReference type="FunFam" id="3.40.605.10:FF:000012">
    <property type="entry name" value="NAD-dependent succinate-semialdehyde dehydrogenase"/>
    <property type="match status" value="1"/>
</dbReference>